<accession>A0A8H6I2V2</accession>
<dbReference type="OrthoDB" id="39175at2759"/>
<dbReference type="GO" id="GO:0008270">
    <property type="term" value="F:zinc ion binding"/>
    <property type="evidence" value="ECO:0007669"/>
    <property type="project" value="InterPro"/>
</dbReference>
<dbReference type="InterPro" id="IPR036864">
    <property type="entry name" value="Zn2-C6_fun-type_DNA-bd_sf"/>
</dbReference>
<evidence type="ECO:0000313" key="3">
    <source>
        <dbReference type="EMBL" id="KAF6757905.1"/>
    </source>
</evidence>
<dbReference type="CDD" id="cd00067">
    <property type="entry name" value="GAL4"/>
    <property type="match status" value="1"/>
</dbReference>
<feature type="compositionally biased region" description="Low complexity" evidence="1">
    <location>
        <begin position="63"/>
        <end position="83"/>
    </location>
</feature>
<dbReference type="SUPFAM" id="SSF57701">
    <property type="entry name" value="Zn2/Cys6 DNA-binding domain"/>
    <property type="match status" value="1"/>
</dbReference>
<feature type="compositionally biased region" description="Basic and acidic residues" evidence="1">
    <location>
        <begin position="1"/>
        <end position="13"/>
    </location>
</feature>
<feature type="domain" description="Zn(2)-C6 fungal-type" evidence="2">
    <location>
        <begin position="100"/>
        <end position="135"/>
    </location>
</feature>
<dbReference type="Proteomes" id="UP000521943">
    <property type="component" value="Unassembled WGS sequence"/>
</dbReference>
<sequence>MRSLPTDKLDAETKNPFGQRSDDSQTKPDRPHPYPLPRRHSQPSSAKSPAPDRSSKTSKRRSSTLAAKPPATPARTSTTPKPASEVLKTMLNQKPTPKKACFFCRERKIACGAPPPNAPDQTCNQCFKRKVVCSYPIGPKKGVRRGEHVGKYAEKISSAYKLA</sequence>
<feature type="compositionally biased region" description="Basic and acidic residues" evidence="1">
    <location>
        <begin position="20"/>
        <end position="32"/>
    </location>
</feature>
<evidence type="ECO:0000313" key="4">
    <source>
        <dbReference type="Proteomes" id="UP000521943"/>
    </source>
</evidence>
<gene>
    <name evidence="3" type="ORF">DFP72DRAFT_889354</name>
</gene>
<dbReference type="AlphaFoldDB" id="A0A8H6I2V2"/>
<dbReference type="EMBL" id="JACGCI010000020">
    <property type="protein sequence ID" value="KAF6757905.1"/>
    <property type="molecule type" value="Genomic_DNA"/>
</dbReference>
<keyword evidence="4" id="KW-1185">Reference proteome</keyword>
<evidence type="ECO:0000256" key="1">
    <source>
        <dbReference type="SAM" id="MobiDB-lite"/>
    </source>
</evidence>
<evidence type="ECO:0000259" key="2">
    <source>
        <dbReference type="PROSITE" id="PS50048"/>
    </source>
</evidence>
<name>A0A8H6I2V2_9AGAR</name>
<dbReference type="GO" id="GO:0000981">
    <property type="term" value="F:DNA-binding transcription factor activity, RNA polymerase II-specific"/>
    <property type="evidence" value="ECO:0007669"/>
    <property type="project" value="InterPro"/>
</dbReference>
<protein>
    <recommendedName>
        <fullName evidence="2">Zn(2)-C6 fungal-type domain-containing protein</fullName>
    </recommendedName>
</protein>
<dbReference type="Gene3D" id="4.10.240.10">
    <property type="entry name" value="Zn(2)-C6 fungal-type DNA-binding domain"/>
    <property type="match status" value="1"/>
</dbReference>
<dbReference type="PROSITE" id="PS50048">
    <property type="entry name" value="ZN2_CY6_FUNGAL_2"/>
    <property type="match status" value="1"/>
</dbReference>
<comment type="caution">
    <text evidence="3">The sequence shown here is derived from an EMBL/GenBank/DDBJ whole genome shotgun (WGS) entry which is preliminary data.</text>
</comment>
<organism evidence="3 4">
    <name type="scientific">Ephemerocybe angulata</name>
    <dbReference type="NCBI Taxonomy" id="980116"/>
    <lineage>
        <taxon>Eukaryota</taxon>
        <taxon>Fungi</taxon>
        <taxon>Dikarya</taxon>
        <taxon>Basidiomycota</taxon>
        <taxon>Agaricomycotina</taxon>
        <taxon>Agaricomycetes</taxon>
        <taxon>Agaricomycetidae</taxon>
        <taxon>Agaricales</taxon>
        <taxon>Agaricineae</taxon>
        <taxon>Psathyrellaceae</taxon>
        <taxon>Ephemerocybe</taxon>
    </lineage>
</organism>
<reference evidence="3 4" key="1">
    <citation type="submission" date="2020-07" db="EMBL/GenBank/DDBJ databases">
        <title>Comparative genomics of pyrophilous fungi reveals a link between fire events and developmental genes.</title>
        <authorList>
            <consortium name="DOE Joint Genome Institute"/>
            <person name="Steindorff A.S."/>
            <person name="Carver A."/>
            <person name="Calhoun S."/>
            <person name="Stillman K."/>
            <person name="Liu H."/>
            <person name="Lipzen A."/>
            <person name="Pangilinan J."/>
            <person name="Labutti K."/>
            <person name="Bruns T.D."/>
            <person name="Grigoriev I.V."/>
        </authorList>
    </citation>
    <scope>NUCLEOTIDE SEQUENCE [LARGE SCALE GENOMIC DNA]</scope>
    <source>
        <strain evidence="3 4">CBS 144469</strain>
    </source>
</reference>
<proteinExistence type="predicted"/>
<dbReference type="PROSITE" id="PS00463">
    <property type="entry name" value="ZN2_CY6_FUNGAL_1"/>
    <property type="match status" value="1"/>
</dbReference>
<dbReference type="InterPro" id="IPR001138">
    <property type="entry name" value="Zn2Cys6_DnaBD"/>
</dbReference>
<feature type="region of interest" description="Disordered" evidence="1">
    <location>
        <begin position="1"/>
        <end position="83"/>
    </location>
</feature>